<comment type="caution">
    <text evidence="2">The sequence shown here is derived from an EMBL/GenBank/DDBJ whole genome shotgun (WGS) entry which is preliminary data.</text>
</comment>
<organism evidence="2 3">
    <name type="scientific">Lasius niger</name>
    <name type="common">Black garden ant</name>
    <dbReference type="NCBI Taxonomy" id="67767"/>
    <lineage>
        <taxon>Eukaryota</taxon>
        <taxon>Metazoa</taxon>
        <taxon>Ecdysozoa</taxon>
        <taxon>Arthropoda</taxon>
        <taxon>Hexapoda</taxon>
        <taxon>Insecta</taxon>
        <taxon>Pterygota</taxon>
        <taxon>Neoptera</taxon>
        <taxon>Endopterygota</taxon>
        <taxon>Hymenoptera</taxon>
        <taxon>Apocrita</taxon>
        <taxon>Aculeata</taxon>
        <taxon>Formicoidea</taxon>
        <taxon>Formicidae</taxon>
        <taxon>Formicinae</taxon>
        <taxon>Lasius</taxon>
        <taxon>Lasius</taxon>
    </lineage>
</organism>
<dbReference type="Proteomes" id="UP000036403">
    <property type="component" value="Unassembled WGS sequence"/>
</dbReference>
<evidence type="ECO:0000256" key="1">
    <source>
        <dbReference type="SAM" id="MobiDB-lite"/>
    </source>
</evidence>
<evidence type="ECO:0000313" key="2">
    <source>
        <dbReference type="EMBL" id="KMQ84158.1"/>
    </source>
</evidence>
<proteinExistence type="predicted"/>
<sequence length="69" mass="7754">MAGRHTDQGTQSDLSDWETPTSVAATQTEAPPPEPSYTPPSTPPALRGHWDPPRYTLTTPRIEWREIRL</sequence>
<reference evidence="2 3" key="1">
    <citation type="submission" date="2015-04" db="EMBL/GenBank/DDBJ databases">
        <title>Lasius niger genome sequencing.</title>
        <authorList>
            <person name="Konorov E.A."/>
            <person name="Nikitin M.A."/>
            <person name="Kirill M.V."/>
            <person name="Chang P."/>
        </authorList>
    </citation>
    <scope>NUCLEOTIDE SEQUENCE [LARGE SCALE GENOMIC DNA]</scope>
    <source>
        <tissue evidence="2">Whole</tissue>
    </source>
</reference>
<feature type="region of interest" description="Disordered" evidence="1">
    <location>
        <begin position="1"/>
        <end position="58"/>
    </location>
</feature>
<keyword evidence="3" id="KW-1185">Reference proteome</keyword>
<protein>
    <submittedName>
        <fullName evidence="2">Uncharacterized protein</fullName>
    </submittedName>
</protein>
<accession>A0A0J7K155</accession>
<dbReference type="AlphaFoldDB" id="A0A0J7K155"/>
<gene>
    <name evidence="2" type="ORF">RF55_18286</name>
</gene>
<name>A0A0J7K155_LASNI</name>
<dbReference type="EMBL" id="LBMM01017214">
    <property type="protein sequence ID" value="KMQ84158.1"/>
    <property type="molecule type" value="Genomic_DNA"/>
</dbReference>
<feature type="compositionally biased region" description="Polar residues" evidence="1">
    <location>
        <begin position="8"/>
        <end position="23"/>
    </location>
</feature>
<evidence type="ECO:0000313" key="3">
    <source>
        <dbReference type="Proteomes" id="UP000036403"/>
    </source>
</evidence>
<feature type="compositionally biased region" description="Pro residues" evidence="1">
    <location>
        <begin position="30"/>
        <end position="43"/>
    </location>
</feature>
<dbReference type="PaxDb" id="67767-A0A0J7K155"/>